<dbReference type="PANTHER" id="PTHR11969">
    <property type="entry name" value="MAX DIMERIZATION, MAD"/>
    <property type="match status" value="1"/>
</dbReference>
<dbReference type="PROSITE" id="PS50888">
    <property type="entry name" value="BHLH"/>
    <property type="match status" value="1"/>
</dbReference>
<dbReference type="PANTHER" id="PTHR11969:SF54">
    <property type="entry name" value="MAD-LIKE PROTEIN 1"/>
    <property type="match status" value="1"/>
</dbReference>
<evidence type="ECO:0000256" key="6">
    <source>
        <dbReference type="SAM" id="MobiDB-lite"/>
    </source>
</evidence>
<feature type="compositionally biased region" description="Low complexity" evidence="6">
    <location>
        <begin position="202"/>
        <end position="215"/>
    </location>
</feature>
<feature type="compositionally biased region" description="Low complexity" evidence="6">
    <location>
        <begin position="258"/>
        <end position="268"/>
    </location>
</feature>
<feature type="region of interest" description="Disordered" evidence="6">
    <location>
        <begin position="287"/>
        <end position="349"/>
    </location>
</feature>
<keyword evidence="3" id="KW-0238">DNA-binding</keyword>
<feature type="compositionally biased region" description="Polar residues" evidence="6">
    <location>
        <begin position="1"/>
        <end position="22"/>
    </location>
</feature>
<evidence type="ECO:0000256" key="3">
    <source>
        <dbReference type="ARBA" id="ARBA00023125"/>
    </source>
</evidence>
<evidence type="ECO:0000313" key="8">
    <source>
        <dbReference type="EMBL" id="KAF9154108.1"/>
    </source>
</evidence>
<keyword evidence="9" id="KW-1185">Reference proteome</keyword>
<accession>A0A9P5S3C1</accession>
<evidence type="ECO:0000256" key="2">
    <source>
        <dbReference type="ARBA" id="ARBA00023015"/>
    </source>
</evidence>
<feature type="compositionally biased region" description="Basic and acidic residues" evidence="6">
    <location>
        <begin position="457"/>
        <end position="466"/>
    </location>
</feature>
<feature type="region of interest" description="Disordered" evidence="6">
    <location>
        <begin position="1"/>
        <end position="50"/>
    </location>
</feature>
<feature type="compositionally biased region" description="Polar residues" evidence="6">
    <location>
        <begin position="438"/>
        <end position="454"/>
    </location>
</feature>
<keyword evidence="2" id="KW-0805">Transcription regulation</keyword>
<evidence type="ECO:0000256" key="4">
    <source>
        <dbReference type="ARBA" id="ARBA00023163"/>
    </source>
</evidence>
<dbReference type="Proteomes" id="UP000748756">
    <property type="component" value="Unassembled WGS sequence"/>
</dbReference>
<feature type="compositionally biased region" description="Polar residues" evidence="6">
    <location>
        <begin position="245"/>
        <end position="257"/>
    </location>
</feature>
<dbReference type="Pfam" id="PF00010">
    <property type="entry name" value="HLH"/>
    <property type="match status" value="1"/>
</dbReference>
<dbReference type="EMBL" id="JAAAUQ010000134">
    <property type="protein sequence ID" value="KAF9154108.1"/>
    <property type="molecule type" value="Genomic_DNA"/>
</dbReference>
<gene>
    <name evidence="8" type="ORF">BG015_001810</name>
</gene>
<dbReference type="GO" id="GO:0046983">
    <property type="term" value="F:protein dimerization activity"/>
    <property type="evidence" value="ECO:0007669"/>
    <property type="project" value="InterPro"/>
</dbReference>
<dbReference type="GO" id="GO:0000978">
    <property type="term" value="F:RNA polymerase II cis-regulatory region sequence-specific DNA binding"/>
    <property type="evidence" value="ECO:0007669"/>
    <property type="project" value="TreeGrafter"/>
</dbReference>
<keyword evidence="5" id="KW-0539">Nucleus</keyword>
<feature type="compositionally biased region" description="Low complexity" evidence="6">
    <location>
        <begin position="329"/>
        <end position="349"/>
    </location>
</feature>
<protein>
    <recommendedName>
        <fullName evidence="7">BHLH domain-containing protein</fullName>
    </recommendedName>
</protein>
<evidence type="ECO:0000256" key="5">
    <source>
        <dbReference type="ARBA" id="ARBA00023242"/>
    </source>
</evidence>
<feature type="compositionally biased region" description="Low complexity" evidence="6">
    <location>
        <begin position="367"/>
        <end position="422"/>
    </location>
</feature>
<comment type="subcellular location">
    <subcellularLocation>
        <location evidence="1">Nucleus</location>
    </subcellularLocation>
</comment>
<comment type="caution">
    <text evidence="8">The sequence shown here is derived from an EMBL/GenBank/DDBJ whole genome shotgun (WGS) entry which is preliminary data.</text>
</comment>
<proteinExistence type="predicted"/>
<feature type="compositionally biased region" description="Low complexity" evidence="6">
    <location>
        <begin position="30"/>
        <end position="44"/>
    </location>
</feature>
<dbReference type="Gene3D" id="4.10.280.10">
    <property type="entry name" value="Helix-loop-helix DNA-binding domain"/>
    <property type="match status" value="1"/>
</dbReference>
<evidence type="ECO:0000256" key="1">
    <source>
        <dbReference type="ARBA" id="ARBA00004123"/>
    </source>
</evidence>
<dbReference type="InterPro" id="IPR036638">
    <property type="entry name" value="HLH_DNA-bd_sf"/>
</dbReference>
<keyword evidence="4" id="KW-0804">Transcription</keyword>
<dbReference type="SUPFAM" id="SSF47459">
    <property type="entry name" value="HLH, helix-loop-helix DNA-binding domain"/>
    <property type="match status" value="1"/>
</dbReference>
<organism evidence="8 9">
    <name type="scientific">Linnemannia schmuckeri</name>
    <dbReference type="NCBI Taxonomy" id="64567"/>
    <lineage>
        <taxon>Eukaryota</taxon>
        <taxon>Fungi</taxon>
        <taxon>Fungi incertae sedis</taxon>
        <taxon>Mucoromycota</taxon>
        <taxon>Mortierellomycotina</taxon>
        <taxon>Mortierellomycetes</taxon>
        <taxon>Mortierellales</taxon>
        <taxon>Mortierellaceae</taxon>
        <taxon>Linnemannia</taxon>
    </lineage>
</organism>
<reference evidence="8" key="1">
    <citation type="journal article" date="2020" name="Fungal Divers.">
        <title>Resolving the Mortierellaceae phylogeny through synthesis of multi-gene phylogenetics and phylogenomics.</title>
        <authorList>
            <person name="Vandepol N."/>
            <person name="Liber J."/>
            <person name="Desiro A."/>
            <person name="Na H."/>
            <person name="Kennedy M."/>
            <person name="Barry K."/>
            <person name="Grigoriev I.V."/>
            <person name="Miller A.N."/>
            <person name="O'Donnell K."/>
            <person name="Stajich J.E."/>
            <person name="Bonito G."/>
        </authorList>
    </citation>
    <scope>NUCLEOTIDE SEQUENCE</scope>
    <source>
        <strain evidence="8">NRRL 6426</strain>
    </source>
</reference>
<sequence>MDIDAPSSTTSRHEMTAQTTIPPKQRKPYTKSSTPASSSTAHSKPNSRGVRMTFELDDVLRKYTPEEFKTCKGYDVGGVNILNKKPLDSKTALDKITRRRETHNRVERRRRDCINQLIDELTGLLPKEEDDSLSKGHRVNILRNVVSHIQTLTRHNENLNQQLQALQNGSTLSPPTIITTPAPPTIHFGANDSHVSDIGPASSSYTSYDSRSHPSPQSTESSPRFDPSYQHHPEPHHYFTPLQPPNSKSYVTINTTDSSRAPSPSLPSLSEMAVTLPTIPKIVEPLDGSFAPLDQDQNDPSSGSHAKRMNRQTLPRLQLLPPPFNHGRSNSTSSHLGSPSSPSYHGHPLPSPTSAYSGYSSTSGPWSSTSSSFGSFSPSGSIPYSPSGPTSPYGPASSTLSSSPSGFSHHPRSPMHSPSLSPWDKAGHAAGGIEEQSLPESNGWCSTSHLQQHSHPYKSDRHPEVS</sequence>
<dbReference type="GO" id="GO:0005634">
    <property type="term" value="C:nucleus"/>
    <property type="evidence" value="ECO:0007669"/>
    <property type="project" value="UniProtKB-SubCell"/>
</dbReference>
<dbReference type="GO" id="GO:0000981">
    <property type="term" value="F:DNA-binding transcription factor activity, RNA polymerase II-specific"/>
    <property type="evidence" value="ECO:0007669"/>
    <property type="project" value="TreeGrafter"/>
</dbReference>
<evidence type="ECO:0000259" key="7">
    <source>
        <dbReference type="PROSITE" id="PS50888"/>
    </source>
</evidence>
<dbReference type="AlphaFoldDB" id="A0A9P5S3C1"/>
<dbReference type="SMART" id="SM00353">
    <property type="entry name" value="HLH"/>
    <property type="match status" value="1"/>
</dbReference>
<feature type="domain" description="BHLH" evidence="7">
    <location>
        <begin position="98"/>
        <end position="152"/>
    </location>
</feature>
<name>A0A9P5S3C1_9FUNG</name>
<feature type="region of interest" description="Disordered" evidence="6">
    <location>
        <begin position="182"/>
        <end position="268"/>
    </location>
</feature>
<dbReference type="InterPro" id="IPR011598">
    <property type="entry name" value="bHLH_dom"/>
</dbReference>
<feature type="region of interest" description="Disordered" evidence="6">
    <location>
        <begin position="367"/>
        <end position="466"/>
    </location>
</feature>
<dbReference type="OrthoDB" id="690068at2759"/>
<evidence type="ECO:0000313" key="9">
    <source>
        <dbReference type="Proteomes" id="UP000748756"/>
    </source>
</evidence>